<organism evidence="2 3">
    <name type="scientific">Aminipila butyrica</name>
    <dbReference type="NCBI Taxonomy" id="433296"/>
    <lineage>
        <taxon>Bacteria</taxon>
        <taxon>Bacillati</taxon>
        <taxon>Bacillota</taxon>
        <taxon>Clostridia</taxon>
        <taxon>Peptostreptococcales</taxon>
        <taxon>Anaerovoracaceae</taxon>
        <taxon>Aminipila</taxon>
    </lineage>
</organism>
<keyword evidence="3" id="KW-1185">Reference proteome</keyword>
<protein>
    <submittedName>
        <fullName evidence="2">DUF1540 domain-containing protein</fullName>
    </submittedName>
</protein>
<gene>
    <name evidence="2" type="ORF">Ami103574_09440</name>
</gene>
<feature type="domain" description="DUF1540" evidence="1">
    <location>
        <begin position="65"/>
        <end position="99"/>
    </location>
</feature>
<dbReference type="InterPro" id="IPR011437">
    <property type="entry name" value="DUF1540"/>
</dbReference>
<evidence type="ECO:0000259" key="1">
    <source>
        <dbReference type="Pfam" id="PF07561"/>
    </source>
</evidence>
<evidence type="ECO:0000313" key="3">
    <source>
        <dbReference type="Proteomes" id="UP000466848"/>
    </source>
</evidence>
<feature type="domain" description="DUF1540" evidence="1">
    <location>
        <begin position="5"/>
        <end position="42"/>
    </location>
</feature>
<dbReference type="AlphaFoldDB" id="A0A858BWH7"/>
<name>A0A858BWH7_9FIRM</name>
<dbReference type="Proteomes" id="UP000466848">
    <property type="component" value="Chromosome"/>
</dbReference>
<dbReference type="Pfam" id="PF07561">
    <property type="entry name" value="DUF1540"/>
    <property type="match status" value="2"/>
</dbReference>
<accession>A0A858BWH7</accession>
<reference evidence="2 3" key="1">
    <citation type="submission" date="2020-02" db="EMBL/GenBank/DDBJ databases">
        <authorList>
            <person name="Kim Y.B."/>
            <person name="Roh S.W."/>
        </authorList>
    </citation>
    <scope>NUCLEOTIDE SEQUENCE [LARGE SCALE GENOMIC DNA]</scope>
    <source>
        <strain evidence="2 3">DSM 103574</strain>
    </source>
</reference>
<proteinExistence type="predicted"/>
<dbReference type="EMBL" id="CP048649">
    <property type="protein sequence ID" value="QIB69539.1"/>
    <property type="molecule type" value="Genomic_DNA"/>
</dbReference>
<dbReference type="RefSeq" id="WP_163066782.1">
    <property type="nucleotide sequence ID" value="NZ_CP048649.1"/>
</dbReference>
<dbReference type="KEGG" id="abut:Ami103574_09440"/>
<sequence>MPALQCKVVPCSYNSKGCCCRPSIHVNGATAHVCSDTACQSFAEKTQNQMISGISYSSPNQTLSVDCDAHRCMYNQDRKCSAEAVSISYGFSGTECSSFQSGHSK</sequence>
<evidence type="ECO:0000313" key="2">
    <source>
        <dbReference type="EMBL" id="QIB69539.1"/>
    </source>
</evidence>